<name>A0A366EBX1_9BACI</name>
<evidence type="ECO:0000256" key="1">
    <source>
        <dbReference type="SAM" id="Phobius"/>
    </source>
</evidence>
<gene>
    <name evidence="2" type="ORF">DES48_103149</name>
</gene>
<evidence type="ECO:0000313" key="2">
    <source>
        <dbReference type="EMBL" id="RBO99822.1"/>
    </source>
</evidence>
<comment type="caution">
    <text evidence="2">The sequence shown here is derived from an EMBL/GenBank/DDBJ whole genome shotgun (WGS) entry which is preliminary data.</text>
</comment>
<evidence type="ECO:0000313" key="3">
    <source>
        <dbReference type="Proteomes" id="UP000252254"/>
    </source>
</evidence>
<protein>
    <submittedName>
        <fullName evidence="2">Uncharacterized protein</fullName>
    </submittedName>
</protein>
<reference evidence="2 3" key="1">
    <citation type="submission" date="2018-06" db="EMBL/GenBank/DDBJ databases">
        <title>Genomic Encyclopedia of Type Strains, Phase IV (KMG-IV): sequencing the most valuable type-strain genomes for metagenomic binning, comparative biology and taxonomic classification.</title>
        <authorList>
            <person name="Goeker M."/>
        </authorList>
    </citation>
    <scope>NUCLEOTIDE SEQUENCE [LARGE SCALE GENOMIC DNA]</scope>
    <source>
        <strain evidence="2 3">DSM 15140</strain>
    </source>
</reference>
<keyword evidence="1" id="KW-1133">Transmembrane helix</keyword>
<proteinExistence type="predicted"/>
<dbReference type="RefSeq" id="WP_281269227.1">
    <property type="nucleotide sequence ID" value="NZ_BAABQN010000004.1"/>
</dbReference>
<organism evidence="2 3">
    <name type="scientific">Paraliobacillus ryukyuensis</name>
    <dbReference type="NCBI Taxonomy" id="200904"/>
    <lineage>
        <taxon>Bacteria</taxon>
        <taxon>Bacillati</taxon>
        <taxon>Bacillota</taxon>
        <taxon>Bacilli</taxon>
        <taxon>Bacillales</taxon>
        <taxon>Bacillaceae</taxon>
        <taxon>Paraliobacillus</taxon>
    </lineage>
</organism>
<dbReference type="Proteomes" id="UP000252254">
    <property type="component" value="Unassembled WGS sequence"/>
</dbReference>
<keyword evidence="1" id="KW-0472">Membrane</keyword>
<keyword evidence="3" id="KW-1185">Reference proteome</keyword>
<keyword evidence="1" id="KW-0812">Transmembrane</keyword>
<accession>A0A366EBX1</accession>
<dbReference type="AlphaFoldDB" id="A0A366EBX1"/>
<sequence length="43" mass="5025">MSNQNLISLFTYHVGCVEIILFVTIQAGFPHHRTFNDLYINEK</sequence>
<dbReference type="EMBL" id="QNRI01000003">
    <property type="protein sequence ID" value="RBO99822.1"/>
    <property type="molecule type" value="Genomic_DNA"/>
</dbReference>
<feature type="transmembrane region" description="Helical" evidence="1">
    <location>
        <begin position="6"/>
        <end position="25"/>
    </location>
</feature>